<name>A0A318JCJ0_9BURK</name>
<feature type="coiled-coil region" evidence="1">
    <location>
        <begin position="351"/>
        <end position="406"/>
    </location>
</feature>
<evidence type="ECO:0000313" key="3">
    <source>
        <dbReference type="EMBL" id="PXX46631.1"/>
    </source>
</evidence>
<dbReference type="RefSeq" id="WP_146218764.1">
    <property type="nucleotide sequence ID" value="NZ_QJKB01000001.1"/>
</dbReference>
<dbReference type="PANTHER" id="PTHR43861:SF1">
    <property type="entry name" value="TRANS-ACONITATE 2-METHYLTRANSFERASE"/>
    <property type="match status" value="1"/>
</dbReference>
<accession>A0A318JCJ0</accession>
<keyword evidence="4" id="KW-1185">Reference proteome</keyword>
<sequence>MQTEINSRAYWDTRFDNDWLACKGDKQSRFFARVAIQHLPSWLLDQIRQQEFSLADWGCAQGDGTDVWASYVVAEKITGVDFSASAIQQASARYPGLQFVNSNWLEQAVGTQDNFDLVFSSNTLEHFHQPYQVLHTISQRARKAVVLALPYRELERDSEHFYSFLPENIPLQLENGFSLIWAKVVDCRNLENSLWQGDQVILMYADTAWTKKLGLRLSQVHLMQQDTHSELHQLQEVLSKNQLLLQQSQQAQEKLALENTHQQDMLAQHEQFRLQQQQDHAGLLEKYETLQQDVQARDQQISILNEKFRNREHDLQTQLSDMQAQMSKEAEAQTQFLQAAQTDVAARDAKLQQLNASHQQLSESLQQKEQNYAKLLQQLDLRDAQMARLNLDVHGKEEAIKSLKQSFSWVLTRPLRFTKQFVQSPGRASYDLAKFVFWRLPAKMRWALHGPRHDFVRWVRTAPAGAAPQTFTAGAPVVADPFAGNAVLAKAANKDLSWPEFQQQVLSRRADYKGIFVQELVIDWNVPLYQRPQHIAAAFGRLGYLVIYRTDNWAGDDVQGCREVVKNVWITNRHEINQLQDVTRSLYSTAYANTPELLLENGKRGTLVYEYIDHIDPQISGDEENVRRLLALKDFAFNGGADYVVASAKKLEAEAIAAVGADKVILAQNGVDTAHYRHPKHLSTPLPQNLQNFRKKYNKVVGYFGALAPWLWYEAVADLVTSRPDLGFVFIGPDYYGGSEKLLKADNLLYMGTVDYQILPAYARQFDVCFIPFAPGEIARTTSPLKLFEYFALEKPVVVTRDMEECVAFEEVFSGNSVEALSDALDAAFVVKDDPAFTQRLAQLADANDWDCRARAMEKAFEKA</sequence>
<dbReference type="Pfam" id="PF13692">
    <property type="entry name" value="Glyco_trans_1_4"/>
    <property type="match status" value="1"/>
</dbReference>
<dbReference type="Gene3D" id="3.40.50.150">
    <property type="entry name" value="Vaccinia Virus protein VP39"/>
    <property type="match status" value="1"/>
</dbReference>
<dbReference type="SUPFAM" id="SSF53756">
    <property type="entry name" value="UDP-Glycosyltransferase/glycogen phosphorylase"/>
    <property type="match status" value="1"/>
</dbReference>
<protein>
    <submittedName>
        <fullName evidence="3">Glycosyl transferase family 1</fullName>
    </submittedName>
</protein>
<proteinExistence type="predicted"/>
<dbReference type="OrthoDB" id="9816564at2"/>
<keyword evidence="3" id="KW-0808">Transferase</keyword>
<dbReference type="InterPro" id="IPR013217">
    <property type="entry name" value="Methyltransf_12"/>
</dbReference>
<dbReference type="SUPFAM" id="SSF53335">
    <property type="entry name" value="S-adenosyl-L-methionine-dependent methyltransferases"/>
    <property type="match status" value="1"/>
</dbReference>
<dbReference type="EMBL" id="QJKB01000001">
    <property type="protein sequence ID" value="PXX46631.1"/>
    <property type="molecule type" value="Genomic_DNA"/>
</dbReference>
<feature type="coiled-coil region" evidence="1">
    <location>
        <begin position="287"/>
        <end position="325"/>
    </location>
</feature>
<evidence type="ECO:0000259" key="2">
    <source>
        <dbReference type="Pfam" id="PF08242"/>
    </source>
</evidence>
<organism evidence="3 4">
    <name type="scientific">Undibacterium pigrum</name>
    <dbReference type="NCBI Taxonomy" id="401470"/>
    <lineage>
        <taxon>Bacteria</taxon>
        <taxon>Pseudomonadati</taxon>
        <taxon>Pseudomonadota</taxon>
        <taxon>Betaproteobacteria</taxon>
        <taxon>Burkholderiales</taxon>
        <taxon>Oxalobacteraceae</taxon>
        <taxon>Undibacterium</taxon>
    </lineage>
</organism>
<dbReference type="AlphaFoldDB" id="A0A318JCJ0"/>
<evidence type="ECO:0000313" key="4">
    <source>
        <dbReference type="Proteomes" id="UP000247792"/>
    </source>
</evidence>
<keyword evidence="1" id="KW-0175">Coiled coil</keyword>
<dbReference type="Pfam" id="PF08242">
    <property type="entry name" value="Methyltransf_12"/>
    <property type="match status" value="1"/>
</dbReference>
<dbReference type="Gene3D" id="3.40.50.2000">
    <property type="entry name" value="Glycogen Phosphorylase B"/>
    <property type="match status" value="1"/>
</dbReference>
<dbReference type="InterPro" id="IPR029063">
    <property type="entry name" value="SAM-dependent_MTases_sf"/>
</dbReference>
<evidence type="ECO:0000256" key="1">
    <source>
        <dbReference type="SAM" id="Coils"/>
    </source>
</evidence>
<comment type="caution">
    <text evidence="3">The sequence shown here is derived from an EMBL/GenBank/DDBJ whole genome shotgun (WGS) entry which is preliminary data.</text>
</comment>
<dbReference type="PANTHER" id="PTHR43861">
    <property type="entry name" value="TRANS-ACONITATE 2-METHYLTRANSFERASE-RELATED"/>
    <property type="match status" value="1"/>
</dbReference>
<reference evidence="3 4" key="1">
    <citation type="submission" date="2018-05" db="EMBL/GenBank/DDBJ databases">
        <title>Genomic Encyclopedia of Type Strains, Phase IV (KMG-IV): sequencing the most valuable type-strain genomes for metagenomic binning, comparative biology and taxonomic classification.</title>
        <authorList>
            <person name="Goeker M."/>
        </authorList>
    </citation>
    <scope>NUCLEOTIDE SEQUENCE [LARGE SCALE GENOMIC DNA]</scope>
    <source>
        <strain evidence="3 4">DSM 19792</strain>
    </source>
</reference>
<gene>
    <name evidence="3" type="ORF">DFR42_101204</name>
</gene>
<dbReference type="GO" id="GO:0016740">
    <property type="term" value="F:transferase activity"/>
    <property type="evidence" value="ECO:0007669"/>
    <property type="project" value="UniProtKB-KW"/>
</dbReference>
<dbReference type="CDD" id="cd02440">
    <property type="entry name" value="AdoMet_MTases"/>
    <property type="match status" value="1"/>
</dbReference>
<dbReference type="Proteomes" id="UP000247792">
    <property type="component" value="Unassembled WGS sequence"/>
</dbReference>
<feature type="domain" description="Methyltransferase type 12" evidence="2">
    <location>
        <begin position="56"/>
        <end position="141"/>
    </location>
</feature>